<evidence type="ECO:0000259" key="8">
    <source>
        <dbReference type="Pfam" id="PF00384"/>
    </source>
</evidence>
<keyword evidence="5" id="KW-0574">Periplasm</keyword>
<keyword evidence="3" id="KW-0500">Molybdenum</keyword>
<organism evidence="11 12">
    <name type="scientific">Parafrankia soli</name>
    <dbReference type="NCBI Taxonomy" id="2599596"/>
    <lineage>
        <taxon>Bacteria</taxon>
        <taxon>Bacillati</taxon>
        <taxon>Actinomycetota</taxon>
        <taxon>Actinomycetes</taxon>
        <taxon>Frankiales</taxon>
        <taxon>Frankiaceae</taxon>
        <taxon>Parafrankia</taxon>
    </lineage>
</organism>
<evidence type="ECO:0000313" key="11">
    <source>
        <dbReference type="EMBL" id="OHV22956.1"/>
    </source>
</evidence>
<evidence type="ECO:0000256" key="4">
    <source>
        <dbReference type="ARBA" id="ARBA00022723"/>
    </source>
</evidence>
<dbReference type="SUPFAM" id="SSF53706">
    <property type="entry name" value="Formate dehydrogenase/DMSO reductase, domains 1-3"/>
    <property type="match status" value="1"/>
</dbReference>
<dbReference type="InterPro" id="IPR006655">
    <property type="entry name" value="Mopterin_OxRdtase_prok_CS"/>
</dbReference>
<feature type="domain" description="Molybdopterin dinucleotide-binding" evidence="9">
    <location>
        <begin position="623"/>
        <end position="747"/>
    </location>
</feature>
<dbReference type="CDD" id="cd02769">
    <property type="entry name" value="MopB_DMSOR-BSOR-TMAOR"/>
    <property type="match status" value="1"/>
</dbReference>
<dbReference type="Pfam" id="PF01568">
    <property type="entry name" value="Molydop_binding"/>
    <property type="match status" value="1"/>
</dbReference>
<dbReference type="GO" id="GO:0009061">
    <property type="term" value="P:anaerobic respiration"/>
    <property type="evidence" value="ECO:0007669"/>
    <property type="project" value="TreeGrafter"/>
</dbReference>
<dbReference type="Pfam" id="PF18364">
    <property type="entry name" value="Molybdopterin_N"/>
    <property type="match status" value="1"/>
</dbReference>
<dbReference type="InterPro" id="IPR050612">
    <property type="entry name" value="Prok_Mopterin_Oxidored"/>
</dbReference>
<evidence type="ECO:0000256" key="2">
    <source>
        <dbReference type="ARBA" id="ARBA00010312"/>
    </source>
</evidence>
<evidence type="ECO:0000256" key="7">
    <source>
        <dbReference type="SAM" id="MobiDB-lite"/>
    </source>
</evidence>
<comment type="cofactor">
    <cofactor evidence="1">
        <name>Mo-bis(molybdopterin guanine dinucleotide)</name>
        <dbReference type="ChEBI" id="CHEBI:60539"/>
    </cofactor>
</comment>
<dbReference type="PANTHER" id="PTHR43742:SF10">
    <property type="entry name" value="TRIMETHYLAMINE-N-OXIDE REDUCTASE 2"/>
    <property type="match status" value="1"/>
</dbReference>
<comment type="caution">
    <text evidence="11">The sequence shown here is derived from an EMBL/GenBank/DDBJ whole genome shotgun (WGS) entry which is preliminary data.</text>
</comment>
<protein>
    <submittedName>
        <fullName evidence="11">Molybdopterin oxidoreductase</fullName>
    </submittedName>
</protein>
<proteinExistence type="inferred from homology"/>
<dbReference type="Gene3D" id="3.90.55.10">
    <property type="entry name" value="Dimethylsulfoxide Reductase, domain 3"/>
    <property type="match status" value="1"/>
</dbReference>
<name>A0A1S1PNQ6_9ACTN</name>
<dbReference type="InterPro" id="IPR041460">
    <property type="entry name" value="Molybdopterin_N"/>
</dbReference>
<dbReference type="CDD" id="cd02793">
    <property type="entry name" value="MopB_CT_DMSOR-BSOR-TMAOR"/>
    <property type="match status" value="1"/>
</dbReference>
<dbReference type="GO" id="GO:0016491">
    <property type="term" value="F:oxidoreductase activity"/>
    <property type="evidence" value="ECO:0007669"/>
    <property type="project" value="UniProtKB-KW"/>
</dbReference>
<dbReference type="Gene3D" id="3.40.50.740">
    <property type="match status" value="1"/>
</dbReference>
<dbReference type="InterPro" id="IPR006657">
    <property type="entry name" value="MoPterin_dinucl-bd_dom"/>
</dbReference>
<gene>
    <name evidence="11" type="ORF">BBK14_24715</name>
</gene>
<feature type="region of interest" description="Disordered" evidence="7">
    <location>
        <begin position="764"/>
        <end position="785"/>
    </location>
</feature>
<dbReference type="PANTHER" id="PTHR43742">
    <property type="entry name" value="TRIMETHYLAMINE-N-OXIDE REDUCTASE"/>
    <property type="match status" value="1"/>
</dbReference>
<keyword evidence="12" id="KW-1185">Reference proteome</keyword>
<dbReference type="Gene3D" id="2.40.40.20">
    <property type="match status" value="1"/>
</dbReference>
<dbReference type="GO" id="GO:0009055">
    <property type="term" value="F:electron transfer activity"/>
    <property type="evidence" value="ECO:0007669"/>
    <property type="project" value="TreeGrafter"/>
</dbReference>
<evidence type="ECO:0000256" key="1">
    <source>
        <dbReference type="ARBA" id="ARBA00001942"/>
    </source>
</evidence>
<dbReference type="InterPro" id="IPR009010">
    <property type="entry name" value="Asp_de-COase-like_dom_sf"/>
</dbReference>
<reference evidence="12" key="1">
    <citation type="submission" date="2016-07" db="EMBL/GenBank/DDBJ databases">
        <title>Frankia sp. NRRL B-16219 Genome sequencing.</title>
        <authorList>
            <person name="Ghodhbane-Gtari F."/>
            <person name="Swanson E."/>
            <person name="Gueddou A."/>
            <person name="Louati M."/>
            <person name="Nouioui I."/>
            <person name="Hezbri K."/>
            <person name="Abebe-Akele F."/>
            <person name="Simpson S."/>
            <person name="Morris K."/>
            <person name="Thomas K."/>
            <person name="Gtari M."/>
            <person name="Tisa L.S."/>
        </authorList>
    </citation>
    <scope>NUCLEOTIDE SEQUENCE [LARGE SCALE GENOMIC DNA]</scope>
    <source>
        <strain evidence="12">NRRL B-16219</strain>
    </source>
</reference>
<dbReference type="EMBL" id="MAXA01000242">
    <property type="protein sequence ID" value="OHV22956.1"/>
    <property type="molecule type" value="Genomic_DNA"/>
</dbReference>
<comment type="similarity">
    <text evidence="2">Belongs to the prokaryotic molybdopterin-containing oxidoreductase family.</text>
</comment>
<evidence type="ECO:0000256" key="5">
    <source>
        <dbReference type="ARBA" id="ARBA00022764"/>
    </source>
</evidence>
<dbReference type="PROSITE" id="PS00490">
    <property type="entry name" value="MOLYBDOPTERIN_PROK_2"/>
    <property type="match status" value="1"/>
</dbReference>
<dbReference type="AlphaFoldDB" id="A0A1S1PNQ6"/>
<evidence type="ECO:0000256" key="6">
    <source>
        <dbReference type="ARBA" id="ARBA00023002"/>
    </source>
</evidence>
<accession>A0A1S1PNQ6</accession>
<evidence type="ECO:0000256" key="3">
    <source>
        <dbReference type="ARBA" id="ARBA00022505"/>
    </source>
</evidence>
<dbReference type="GO" id="GO:0030288">
    <property type="term" value="C:outer membrane-bounded periplasmic space"/>
    <property type="evidence" value="ECO:0007669"/>
    <property type="project" value="TreeGrafter"/>
</dbReference>
<evidence type="ECO:0000259" key="10">
    <source>
        <dbReference type="Pfam" id="PF18364"/>
    </source>
</evidence>
<dbReference type="FunFam" id="2.40.40.20:FF:000009">
    <property type="entry name" value="Biotin sulfoxide reductase 2"/>
    <property type="match status" value="1"/>
</dbReference>
<dbReference type="InterPro" id="IPR041954">
    <property type="entry name" value="CT_DMSOR/BSOR/TMAOR"/>
</dbReference>
<feature type="domain" description="Molybdopterin oxidoreductase" evidence="8">
    <location>
        <begin position="51"/>
        <end position="506"/>
    </location>
</feature>
<keyword evidence="6" id="KW-0560">Oxidoreductase</keyword>
<dbReference type="SUPFAM" id="SSF50692">
    <property type="entry name" value="ADC-like"/>
    <property type="match status" value="1"/>
</dbReference>
<sequence length="785" mass="84274">MTGLRPTTSHWGAYGVRVGPDGGITVVPHPDDPAPSPLLGNVPGGLRHPTRVARPAVRRGWLEHGPGPAGTRGREEFVELDWDEALDLVAAELDRVRREHGNQAIFGGSYGWASAGRFHHAQSQLHRFLNTIGGFTSSRNSYSLGTSLVLLPHLVGSADEVLRAASSWPTIVENTELIVAFGGIPAKNVFVTPGGVTRHGTPGYLAALAASRVEMALVSPLRADLPDGLDTRWYPIVPATDVALMLGLAHTLAAEDRHDRAFLDRYTVGFGEVESYLLGRADGVVRDAAWAASICGIPAADIVGLARRMAARRTLITVTWSLQRIEHGEQPVWAALTLAAMLGQIGLPGGGFGHGYGSMGDVGDPGPTGRIPYLPQGRNPVSAFIPVARIADMLLHPGARYDYDGDRYTYPDIRLVHWAGGNPFHHHQDLFRLRRAFARPDTIIVHEPYWTSTARHADVVLPVTTTLEREDIGGGRRDTHLHAMHRAVAPVGAARDDYDILAGLAGRLGVVDAFTEGRDARGWIEHLYTAWRADLVRRGTDVPAFEEFWAAGEYRLPGGPGHHTLFERFRADPDAHPLATPSGRIELFSATVASFGYPDCPGHPVWLEPTEWTGAPRAAAYPLHLIANQPGTRLHSQLDGGAVSQAAKIAGREAVRLHPADAAARGIAAGDVVRVFNDRGGCLAGAVLTDELRPGVVQLPTGAWFDPLDEDPADEHGEGSPPGAGLCVHGNPNVLTADVPTSRLSQGCVGQHALVEVERWTDEPPRLTVDAPPRLVPRPGRGGTL</sequence>
<keyword evidence="4" id="KW-0479">Metal-binding</keyword>
<dbReference type="InterPro" id="IPR006656">
    <property type="entry name" value="Mopterin_OxRdtase"/>
</dbReference>
<dbReference type="GO" id="GO:0030151">
    <property type="term" value="F:molybdenum ion binding"/>
    <property type="evidence" value="ECO:0007669"/>
    <property type="project" value="TreeGrafter"/>
</dbReference>
<evidence type="ECO:0000259" key="9">
    <source>
        <dbReference type="Pfam" id="PF01568"/>
    </source>
</evidence>
<evidence type="ECO:0000313" key="12">
    <source>
        <dbReference type="Proteomes" id="UP000179769"/>
    </source>
</evidence>
<dbReference type="Gene3D" id="3.40.228.10">
    <property type="entry name" value="Dimethylsulfoxide Reductase, domain 2"/>
    <property type="match status" value="1"/>
</dbReference>
<dbReference type="Pfam" id="PF00384">
    <property type="entry name" value="Molybdopterin"/>
    <property type="match status" value="1"/>
</dbReference>
<dbReference type="Proteomes" id="UP000179769">
    <property type="component" value="Unassembled WGS sequence"/>
</dbReference>
<feature type="domain" description="Molybdopterin oxidoreductase N-terminal" evidence="10">
    <location>
        <begin position="7"/>
        <end position="44"/>
    </location>
</feature>
<dbReference type="GO" id="GO:0043546">
    <property type="term" value="F:molybdopterin cofactor binding"/>
    <property type="evidence" value="ECO:0007669"/>
    <property type="project" value="InterPro"/>
</dbReference>